<dbReference type="PANTHER" id="PTHR37844:SF2">
    <property type="entry name" value="SER_THR PROTEIN PHOSPHATASE SUPERFAMILY (AFU_ORTHOLOGUE AFUA_1G14840)"/>
    <property type="match status" value="1"/>
</dbReference>
<dbReference type="AlphaFoldDB" id="A0A4Y9LZ59"/>
<organism evidence="2 3">
    <name type="scientific">Bradyrhizobium niftali</name>
    <dbReference type="NCBI Taxonomy" id="2560055"/>
    <lineage>
        <taxon>Bacteria</taxon>
        <taxon>Pseudomonadati</taxon>
        <taxon>Pseudomonadota</taxon>
        <taxon>Alphaproteobacteria</taxon>
        <taxon>Hyphomicrobiales</taxon>
        <taxon>Nitrobacteraceae</taxon>
        <taxon>Bradyrhizobium</taxon>
    </lineage>
</organism>
<name>A0A4Y9LZ59_9BRAD</name>
<accession>A0A4Y9LZ59</accession>
<dbReference type="Gene3D" id="3.60.21.10">
    <property type="match status" value="1"/>
</dbReference>
<dbReference type="Proteomes" id="UP000297966">
    <property type="component" value="Unassembled WGS sequence"/>
</dbReference>
<evidence type="ECO:0000259" key="1">
    <source>
        <dbReference type="Pfam" id="PF00149"/>
    </source>
</evidence>
<dbReference type="InterPro" id="IPR029052">
    <property type="entry name" value="Metallo-depent_PP-like"/>
</dbReference>
<feature type="domain" description="Calcineurin-like phosphoesterase" evidence="1">
    <location>
        <begin position="1"/>
        <end position="233"/>
    </location>
</feature>
<proteinExistence type="predicted"/>
<dbReference type="PANTHER" id="PTHR37844">
    <property type="entry name" value="SER/THR PROTEIN PHOSPHATASE SUPERFAMILY (AFU_ORTHOLOGUE AFUA_1G14840)"/>
    <property type="match status" value="1"/>
</dbReference>
<reference evidence="2 3" key="1">
    <citation type="submission" date="2019-03" db="EMBL/GenBank/DDBJ databases">
        <title>Bradyrhizobium diversity isolated from nodules of Chamaecrista fasciculata.</title>
        <authorList>
            <person name="Klepa M.S."/>
            <person name="Urquiaga M.O."/>
            <person name="Hungria M."/>
            <person name="Delamuta J.R."/>
        </authorList>
    </citation>
    <scope>NUCLEOTIDE SEQUENCE [LARGE SCALE GENOMIC DNA]</scope>
    <source>
        <strain evidence="2 3">CNPSo 3448</strain>
    </source>
</reference>
<dbReference type="Pfam" id="PF00149">
    <property type="entry name" value="Metallophos"/>
    <property type="match status" value="1"/>
</dbReference>
<evidence type="ECO:0000313" key="2">
    <source>
        <dbReference type="EMBL" id="TFV48115.1"/>
    </source>
</evidence>
<evidence type="ECO:0000313" key="3">
    <source>
        <dbReference type="Proteomes" id="UP000297966"/>
    </source>
</evidence>
<dbReference type="GO" id="GO:0016787">
    <property type="term" value="F:hydrolase activity"/>
    <property type="evidence" value="ECO:0007669"/>
    <property type="project" value="InterPro"/>
</dbReference>
<dbReference type="OrthoDB" id="356681at2"/>
<dbReference type="SUPFAM" id="SSF56300">
    <property type="entry name" value="Metallo-dependent phosphatases"/>
    <property type="match status" value="1"/>
</dbReference>
<comment type="caution">
    <text evidence="2">The sequence shown here is derived from an EMBL/GenBank/DDBJ whole genome shotgun (WGS) entry which is preliminary data.</text>
</comment>
<keyword evidence="3" id="KW-1185">Reference proteome</keyword>
<gene>
    <name evidence="2" type="ORF">E4K65_14620</name>
</gene>
<sequence length="273" mass="30943">MRIWVVSDLHVELTRGWDLPAGDARPPFDVMVVAGDLIPRMERGVMWLLERVTDRPVIYVPGNHEFYGADIDRTVEKARAVAAGTNVHVLQHNAIQIDDVTFAGATCWTDFGLFGDPHRAMVVASERMNDFRKIRIGRYAERFRPSHALARHMAARAFIELEMRKPRAGKLVVISHHAPHPGSPRTHSDRPMPDEFLDAAYRSDLTALMWPAADDGRGTLKPADLWIFGHTHESEDIMIGETRLMSNAKGYGPWPPQQIWDNRDFDPNLVVEI</sequence>
<dbReference type="EMBL" id="SPQT01000006">
    <property type="protein sequence ID" value="TFV48115.1"/>
    <property type="molecule type" value="Genomic_DNA"/>
</dbReference>
<dbReference type="InterPro" id="IPR004843">
    <property type="entry name" value="Calcineurin-like_PHP"/>
</dbReference>
<protein>
    <submittedName>
        <fullName evidence="2">Metallophosphoesterase</fullName>
    </submittedName>
</protein>